<dbReference type="EMBL" id="UYRR01038296">
    <property type="protein sequence ID" value="VDK73172.1"/>
    <property type="molecule type" value="Genomic_DNA"/>
</dbReference>
<evidence type="ECO:0000259" key="6">
    <source>
        <dbReference type="Pfam" id="PF01490"/>
    </source>
</evidence>
<evidence type="ECO:0000256" key="1">
    <source>
        <dbReference type="ARBA" id="ARBA00004370"/>
    </source>
</evidence>
<dbReference type="GO" id="GO:0016020">
    <property type="term" value="C:membrane"/>
    <property type="evidence" value="ECO:0007669"/>
    <property type="project" value="UniProtKB-SubCell"/>
</dbReference>
<evidence type="ECO:0000256" key="4">
    <source>
        <dbReference type="ARBA" id="ARBA00023136"/>
    </source>
</evidence>
<evidence type="ECO:0000313" key="9">
    <source>
        <dbReference type="WBParaSite" id="ASIM_0002055201-mRNA-1"/>
    </source>
</evidence>
<evidence type="ECO:0000313" key="8">
    <source>
        <dbReference type="Proteomes" id="UP000267096"/>
    </source>
</evidence>
<keyword evidence="8" id="KW-1185">Reference proteome</keyword>
<dbReference type="WBParaSite" id="ASIM_0002055201-mRNA-1">
    <property type="protein sequence ID" value="ASIM_0002055201-mRNA-1"/>
    <property type="gene ID" value="ASIM_0002055201"/>
</dbReference>
<keyword evidence="4 5" id="KW-0472">Membrane</keyword>
<feature type="transmembrane region" description="Helical" evidence="5">
    <location>
        <begin position="78"/>
        <end position="99"/>
    </location>
</feature>
<keyword evidence="3 5" id="KW-1133">Transmembrane helix</keyword>
<feature type="transmembrane region" description="Helical" evidence="5">
    <location>
        <begin position="33"/>
        <end position="57"/>
    </location>
</feature>
<organism evidence="9">
    <name type="scientific">Anisakis simplex</name>
    <name type="common">Herring worm</name>
    <dbReference type="NCBI Taxonomy" id="6269"/>
    <lineage>
        <taxon>Eukaryota</taxon>
        <taxon>Metazoa</taxon>
        <taxon>Ecdysozoa</taxon>
        <taxon>Nematoda</taxon>
        <taxon>Chromadorea</taxon>
        <taxon>Rhabditida</taxon>
        <taxon>Spirurina</taxon>
        <taxon>Ascaridomorpha</taxon>
        <taxon>Ascaridoidea</taxon>
        <taxon>Anisakidae</taxon>
        <taxon>Anisakis</taxon>
        <taxon>Anisakis simplex complex</taxon>
    </lineage>
</organism>
<feature type="transmembrane region" description="Helical" evidence="5">
    <location>
        <begin position="10"/>
        <end position="27"/>
    </location>
</feature>
<protein>
    <submittedName>
        <fullName evidence="9">Aa_trans domain-containing protein</fullName>
    </submittedName>
</protein>
<evidence type="ECO:0000256" key="2">
    <source>
        <dbReference type="ARBA" id="ARBA00022692"/>
    </source>
</evidence>
<proteinExistence type="predicted"/>
<accession>A0A0M3KHT7</accession>
<comment type="subcellular location">
    <subcellularLocation>
        <location evidence="1">Membrane</location>
    </subcellularLocation>
</comment>
<feature type="domain" description="Amino acid transporter transmembrane" evidence="6">
    <location>
        <begin position="8"/>
        <end position="90"/>
    </location>
</feature>
<gene>
    <name evidence="7" type="ORF">ASIM_LOCUS19935</name>
</gene>
<sequence length="150" mass="16510">MLLAFGIERVAIRTCVLCAILFCALTVPDFGPFMNLVGSSTIPLVCAVLPTVCNLYLNAMTFDGNTKQYHIPTLRECVIIIRVSVCSLVIGLISAALSIHEITLVNFTPPCYLRKILLPSDENSVNHELINCCGLNRDIYLYGNATEICR</sequence>
<evidence type="ECO:0000256" key="5">
    <source>
        <dbReference type="SAM" id="Phobius"/>
    </source>
</evidence>
<dbReference type="OrthoDB" id="655540at2759"/>
<name>A0A0M3KHT7_ANISI</name>
<dbReference type="AlphaFoldDB" id="A0A0M3KHT7"/>
<dbReference type="Proteomes" id="UP000267096">
    <property type="component" value="Unassembled WGS sequence"/>
</dbReference>
<evidence type="ECO:0000256" key="3">
    <source>
        <dbReference type="ARBA" id="ARBA00022989"/>
    </source>
</evidence>
<reference evidence="7 8" key="2">
    <citation type="submission" date="2018-11" db="EMBL/GenBank/DDBJ databases">
        <authorList>
            <consortium name="Pathogen Informatics"/>
        </authorList>
    </citation>
    <scope>NUCLEOTIDE SEQUENCE [LARGE SCALE GENOMIC DNA]</scope>
</reference>
<reference evidence="9" key="1">
    <citation type="submission" date="2017-02" db="UniProtKB">
        <authorList>
            <consortium name="WormBaseParasite"/>
        </authorList>
    </citation>
    <scope>IDENTIFICATION</scope>
</reference>
<dbReference type="InterPro" id="IPR013057">
    <property type="entry name" value="AA_transpt_TM"/>
</dbReference>
<dbReference type="Pfam" id="PF01490">
    <property type="entry name" value="Aa_trans"/>
    <property type="match status" value="1"/>
</dbReference>
<evidence type="ECO:0000313" key="7">
    <source>
        <dbReference type="EMBL" id="VDK73172.1"/>
    </source>
</evidence>
<keyword evidence="2 5" id="KW-0812">Transmembrane</keyword>